<reference evidence="1" key="1">
    <citation type="submission" date="2016-06" db="UniProtKB">
        <authorList>
            <consortium name="WormBaseParasite"/>
        </authorList>
    </citation>
    <scope>IDENTIFICATION</scope>
</reference>
<name>A0A183E8W5_9BILA</name>
<dbReference type="WBParaSite" id="GPUH_0001742801-mRNA-1">
    <property type="protein sequence ID" value="GPUH_0001742801-mRNA-1"/>
    <property type="gene ID" value="GPUH_0001742801"/>
</dbReference>
<proteinExistence type="predicted"/>
<sequence>LHDILHGKNNLSEAANVEKELEYIYTDLEQQDDEIDRECYES</sequence>
<protein>
    <submittedName>
        <fullName evidence="1">Non-structural protein 3b</fullName>
    </submittedName>
</protein>
<accession>A0A183E8W5</accession>
<evidence type="ECO:0000313" key="1">
    <source>
        <dbReference type="WBParaSite" id="GPUH_0001742801-mRNA-1"/>
    </source>
</evidence>
<dbReference type="AlphaFoldDB" id="A0A183E8W5"/>
<organism evidence="1">
    <name type="scientific">Gongylonema pulchrum</name>
    <dbReference type="NCBI Taxonomy" id="637853"/>
    <lineage>
        <taxon>Eukaryota</taxon>
        <taxon>Metazoa</taxon>
        <taxon>Ecdysozoa</taxon>
        <taxon>Nematoda</taxon>
        <taxon>Chromadorea</taxon>
        <taxon>Rhabditida</taxon>
        <taxon>Spirurina</taxon>
        <taxon>Spiruromorpha</taxon>
        <taxon>Spiruroidea</taxon>
        <taxon>Gongylonematidae</taxon>
        <taxon>Gongylonema</taxon>
    </lineage>
</organism>